<dbReference type="PIRSF" id="PIRSF005412">
    <property type="entry name" value="UCP005412_abhydr"/>
    <property type="match status" value="1"/>
</dbReference>
<keyword evidence="2" id="KW-0443">Lipid metabolism</keyword>
<evidence type="ECO:0000256" key="3">
    <source>
        <dbReference type="SAM" id="MobiDB-lite"/>
    </source>
</evidence>
<dbReference type="GO" id="GO:0016042">
    <property type="term" value="P:lipid catabolic process"/>
    <property type="evidence" value="ECO:0007669"/>
    <property type="project" value="UniProtKB-KW"/>
</dbReference>
<evidence type="ECO:0000313" key="5">
    <source>
        <dbReference type="EMBL" id="OVF09796.1"/>
    </source>
</evidence>
<dbReference type="InterPro" id="IPR007751">
    <property type="entry name" value="DUF676_lipase-like"/>
</dbReference>
<feature type="domain" description="DUF676" evidence="4">
    <location>
        <begin position="206"/>
        <end position="415"/>
    </location>
</feature>
<evidence type="ECO:0000259" key="4">
    <source>
        <dbReference type="Pfam" id="PF05057"/>
    </source>
</evidence>
<feature type="region of interest" description="Disordered" evidence="3">
    <location>
        <begin position="438"/>
        <end position="469"/>
    </location>
</feature>
<dbReference type="Proteomes" id="UP000195602">
    <property type="component" value="Unassembled WGS sequence"/>
</dbReference>
<dbReference type="SUPFAM" id="SSF53474">
    <property type="entry name" value="alpha/beta-Hydrolases"/>
    <property type="match status" value="1"/>
</dbReference>
<dbReference type="InterPro" id="IPR029058">
    <property type="entry name" value="AB_hydrolase_fold"/>
</dbReference>
<dbReference type="AlphaFoldDB" id="A0AA91T344"/>
<feature type="region of interest" description="Disordered" evidence="3">
    <location>
        <begin position="495"/>
        <end position="514"/>
    </location>
</feature>
<name>A0AA91T344_CLALS</name>
<dbReference type="InterPro" id="IPR044294">
    <property type="entry name" value="Lipase-like"/>
</dbReference>
<proteinExistence type="inferred from homology"/>
<dbReference type="EMBL" id="LYUB02000004">
    <property type="protein sequence ID" value="OVF09796.1"/>
    <property type="molecule type" value="Genomic_DNA"/>
</dbReference>
<evidence type="ECO:0000313" key="6">
    <source>
        <dbReference type="Proteomes" id="UP000195602"/>
    </source>
</evidence>
<dbReference type="Gene3D" id="3.40.50.1820">
    <property type="entry name" value="alpha/beta hydrolase"/>
    <property type="match status" value="1"/>
</dbReference>
<evidence type="ECO:0000256" key="2">
    <source>
        <dbReference type="ARBA" id="ARBA00022963"/>
    </source>
</evidence>
<gene>
    <name evidence="5" type="ORF">A9F13_04g03036</name>
</gene>
<feature type="region of interest" description="Disordered" evidence="3">
    <location>
        <begin position="531"/>
        <end position="561"/>
    </location>
</feature>
<organism evidence="5 6">
    <name type="scientific">Clavispora lusitaniae</name>
    <name type="common">Candida lusitaniae</name>
    <dbReference type="NCBI Taxonomy" id="36911"/>
    <lineage>
        <taxon>Eukaryota</taxon>
        <taxon>Fungi</taxon>
        <taxon>Dikarya</taxon>
        <taxon>Ascomycota</taxon>
        <taxon>Saccharomycotina</taxon>
        <taxon>Pichiomycetes</taxon>
        <taxon>Metschnikowiaceae</taxon>
        <taxon>Clavispora</taxon>
    </lineage>
</organism>
<dbReference type="PANTHER" id="PTHR12482:SF62">
    <property type="entry name" value="LIPASE ROG1-RELATED"/>
    <property type="match status" value="1"/>
</dbReference>
<comment type="similarity">
    <text evidence="1">Belongs to the putative lipase ROG1 family.</text>
</comment>
<dbReference type="PANTHER" id="PTHR12482">
    <property type="entry name" value="LIPASE ROG1-RELATED-RELATED"/>
    <property type="match status" value="1"/>
</dbReference>
<dbReference type="Pfam" id="PF05057">
    <property type="entry name" value="DUF676"/>
    <property type="match status" value="1"/>
</dbReference>
<dbReference type="KEGG" id="clus:A9F13_04g03036"/>
<sequence>MTTPDFLWYQSRQTLKLGDVCRYTIKYTTTDPPHEMYVRIKNLENTSLRAVNLFNGPIVLYCHVVPCQFNHSRRYVAQDPTHNREVCFRNTVKPGQTFNVRLVLNDNSLLAHNANGSRTYQWECQVMSQIVINTHSTLTFLMMVGSELENMQRISRSVLTSLTKGDFAPPDHEHDRHEWGKSYRRGLDVVLEQTDDLWPPAPTQSDKPVHLVIVTHGIFSNLTADMLYLRDRLMATTTENLVVDGFRGNAGHTEKGIHRLGVGVSNFVAQRIAQLEKAGGVESISFVGHSLGGPVQLYALKHLLSVHGTDYFSRRHIRLRHFVCLASPMLGVLSEMSLWISWFLDLGTLGKTGRDLTLSKKLPHYVRHLGQPKRDSFRPLLETLPDEPVQTLLRSFESRTVYANAVNDGIVPLRTSALLYLDWEALGDVTAIQKQEANTNAGSTGVVPTENDGASQHAPGKLPEATNASGHELGEVPAEEPANMKKYNNFLASAFGNDNSEQGNGESDSPKLSRNKLRRFRKYALISAKGSDTLESDSEASEDGRNGTSLSLESGRPLHIPPKASTVESALNSLLCPIPSENYITNPESRTPVIFHDKYYHFNNIPAHENTRTKGIKKLFRYTDWKIEKQAIIAQKYHARDLSWRKVLVYLPPDAHNNIVVRRRFANGYGWGVIDHLTGEIFGTQIKAKM</sequence>
<dbReference type="GO" id="GO:0047372">
    <property type="term" value="F:monoacylglycerol lipase activity"/>
    <property type="evidence" value="ECO:0007669"/>
    <property type="project" value="TreeGrafter"/>
</dbReference>
<evidence type="ECO:0000256" key="1">
    <source>
        <dbReference type="ARBA" id="ARBA00007920"/>
    </source>
</evidence>
<keyword evidence="2" id="KW-0442">Lipid degradation</keyword>
<reference evidence="5 6" key="1">
    <citation type="submission" date="2017-04" db="EMBL/GenBank/DDBJ databases">
        <title>Draft genome of the yeast Clavispora lusitaniae type strain CBS 6936.</title>
        <authorList>
            <person name="Durrens P."/>
            <person name="Klopp C."/>
            <person name="Biteau N."/>
            <person name="Fitton-Ouhabi V."/>
            <person name="Dementhon K."/>
            <person name="Accoceberry I."/>
            <person name="Sherman D.J."/>
            <person name="Noel T."/>
        </authorList>
    </citation>
    <scope>NUCLEOTIDE SEQUENCE [LARGE SCALE GENOMIC DNA]</scope>
    <source>
        <strain evidence="5 6">CBS 6936</strain>
    </source>
</reference>
<comment type="caution">
    <text evidence="5">The sequence shown here is derived from an EMBL/GenBank/DDBJ whole genome shotgun (WGS) entry which is preliminary data.</text>
</comment>
<feature type="compositionally biased region" description="Polar residues" evidence="3">
    <location>
        <begin position="496"/>
        <end position="512"/>
    </location>
</feature>
<dbReference type="InterPro" id="IPR016445">
    <property type="entry name" value="Rog1_fam"/>
</dbReference>
<protein>
    <submittedName>
        <fullName evidence="5">Lipase</fullName>
    </submittedName>
</protein>
<accession>A0AA91T344</accession>